<evidence type="ECO:0000256" key="1">
    <source>
        <dbReference type="ARBA" id="ARBA00023015"/>
    </source>
</evidence>
<dbReference type="PANTHER" id="PTHR44846:SF1">
    <property type="entry name" value="MANNOSYL-D-GLYCERATE TRANSPORT_METABOLISM SYSTEM REPRESSOR MNGR-RELATED"/>
    <property type="match status" value="1"/>
</dbReference>
<dbReference type="InterPro" id="IPR028978">
    <property type="entry name" value="Chorismate_lyase_/UTRA_dom_sf"/>
</dbReference>
<dbReference type="Pfam" id="PF00392">
    <property type="entry name" value="GntR"/>
    <property type="match status" value="1"/>
</dbReference>
<proteinExistence type="predicted"/>
<reference evidence="5 6" key="1">
    <citation type="submission" date="2015-10" db="EMBL/GenBank/DDBJ databases">
        <title>Metagenome-Assembled Genomes uncover a global brackish microbiome.</title>
        <authorList>
            <person name="Hugerth L.W."/>
            <person name="Larsson J."/>
            <person name="Alneberg J."/>
            <person name="Lindh M.V."/>
            <person name="Legrand C."/>
            <person name="Pinhassi J."/>
            <person name="Andersson A.F."/>
        </authorList>
    </citation>
    <scope>NUCLEOTIDE SEQUENCE [LARGE SCALE GENOMIC DNA]</scope>
    <source>
        <strain evidence="5">BACL2 MAG-120813-bin23</strain>
    </source>
</reference>
<dbReference type="Proteomes" id="UP000054212">
    <property type="component" value="Unassembled WGS sequence"/>
</dbReference>
<evidence type="ECO:0000256" key="2">
    <source>
        <dbReference type="ARBA" id="ARBA00023125"/>
    </source>
</evidence>
<dbReference type="GO" id="GO:0045892">
    <property type="term" value="P:negative regulation of DNA-templated transcription"/>
    <property type="evidence" value="ECO:0007669"/>
    <property type="project" value="TreeGrafter"/>
</dbReference>
<name>A0A0R2Q436_9ACTN</name>
<dbReference type="SUPFAM" id="SSF46785">
    <property type="entry name" value="Winged helix' DNA-binding domain"/>
    <property type="match status" value="1"/>
</dbReference>
<evidence type="ECO:0000259" key="4">
    <source>
        <dbReference type="PROSITE" id="PS50949"/>
    </source>
</evidence>
<dbReference type="Gene3D" id="3.40.1410.10">
    <property type="entry name" value="Chorismate lyase-like"/>
    <property type="match status" value="1"/>
</dbReference>
<dbReference type="Gene3D" id="1.10.10.10">
    <property type="entry name" value="Winged helix-like DNA-binding domain superfamily/Winged helix DNA-binding domain"/>
    <property type="match status" value="1"/>
</dbReference>
<dbReference type="SUPFAM" id="SSF64288">
    <property type="entry name" value="Chorismate lyase-like"/>
    <property type="match status" value="1"/>
</dbReference>
<dbReference type="SMART" id="SM00866">
    <property type="entry name" value="UTRA"/>
    <property type="match status" value="1"/>
</dbReference>
<dbReference type="GO" id="GO:0003677">
    <property type="term" value="F:DNA binding"/>
    <property type="evidence" value="ECO:0007669"/>
    <property type="project" value="UniProtKB-KW"/>
</dbReference>
<dbReference type="PROSITE" id="PS50949">
    <property type="entry name" value="HTH_GNTR"/>
    <property type="match status" value="1"/>
</dbReference>
<sequence length="208" mass="23482">MPGEREIAQDCKVARMTIRRAIDQLIQEQKLERRVGSGTFITYTPIIHKFRLKSFTEEMTSLGLKPSSKLLIFEYVKADAIKSSLLNVPIGSVLLKFSRLRLAEGVVLGVETIFLPNAYFPGIKEEDLNGSLYSLLQERYGIQIINANTSFSASIPSQELADQLEIQKNRACLELEMTDLDQNGRIIMLAKCVYIGNQYKLNLSFDTV</sequence>
<dbReference type="InterPro" id="IPR011663">
    <property type="entry name" value="UTRA"/>
</dbReference>
<dbReference type="InterPro" id="IPR050679">
    <property type="entry name" value="Bact_HTH_transcr_reg"/>
</dbReference>
<keyword evidence="3" id="KW-0804">Transcription</keyword>
<dbReference type="EMBL" id="LIAT01000082">
    <property type="protein sequence ID" value="KRO44805.1"/>
    <property type="molecule type" value="Genomic_DNA"/>
</dbReference>
<dbReference type="InterPro" id="IPR000524">
    <property type="entry name" value="Tscrpt_reg_HTH_GntR"/>
</dbReference>
<dbReference type="Pfam" id="PF07702">
    <property type="entry name" value="UTRA"/>
    <property type="match status" value="1"/>
</dbReference>
<dbReference type="InterPro" id="IPR036388">
    <property type="entry name" value="WH-like_DNA-bd_sf"/>
</dbReference>
<dbReference type="PANTHER" id="PTHR44846">
    <property type="entry name" value="MANNOSYL-D-GLYCERATE TRANSPORT/METABOLISM SYSTEM REPRESSOR MNGR-RELATED"/>
    <property type="match status" value="1"/>
</dbReference>
<gene>
    <name evidence="5" type="ORF">ABR61_02910</name>
</gene>
<dbReference type="PRINTS" id="PR00035">
    <property type="entry name" value="HTHGNTR"/>
</dbReference>
<dbReference type="AlphaFoldDB" id="A0A0R2Q436"/>
<evidence type="ECO:0000256" key="3">
    <source>
        <dbReference type="ARBA" id="ARBA00023163"/>
    </source>
</evidence>
<keyword evidence="2" id="KW-0238">DNA-binding</keyword>
<comment type="caution">
    <text evidence="5">The sequence shown here is derived from an EMBL/GenBank/DDBJ whole genome shotgun (WGS) entry which is preliminary data.</text>
</comment>
<protein>
    <recommendedName>
        <fullName evidence="4">HTH gntR-type domain-containing protein</fullName>
    </recommendedName>
</protein>
<feature type="domain" description="HTH gntR-type" evidence="4">
    <location>
        <begin position="1"/>
        <end position="44"/>
    </location>
</feature>
<evidence type="ECO:0000313" key="5">
    <source>
        <dbReference type="EMBL" id="KRO44805.1"/>
    </source>
</evidence>
<accession>A0A0R2Q436</accession>
<dbReference type="GO" id="GO:0003700">
    <property type="term" value="F:DNA-binding transcription factor activity"/>
    <property type="evidence" value="ECO:0007669"/>
    <property type="project" value="InterPro"/>
</dbReference>
<organism evidence="5 6">
    <name type="scientific">Actinobacteria bacterium BACL2 MAG-120813-bin23</name>
    <dbReference type="NCBI Taxonomy" id="1655569"/>
    <lineage>
        <taxon>Bacteria</taxon>
        <taxon>Bacillati</taxon>
        <taxon>Actinomycetota</taxon>
        <taxon>Actinomycetes</taxon>
        <taxon>Actinomycetes incertae sedis</taxon>
        <taxon>ac1 cluster</taxon>
    </lineage>
</organism>
<dbReference type="InterPro" id="IPR036390">
    <property type="entry name" value="WH_DNA-bd_sf"/>
</dbReference>
<keyword evidence="1" id="KW-0805">Transcription regulation</keyword>
<evidence type="ECO:0000313" key="6">
    <source>
        <dbReference type="Proteomes" id="UP000054212"/>
    </source>
</evidence>